<feature type="compositionally biased region" description="Basic residues" evidence="1">
    <location>
        <begin position="449"/>
        <end position="458"/>
    </location>
</feature>
<feature type="compositionally biased region" description="Basic and acidic residues" evidence="1">
    <location>
        <begin position="786"/>
        <end position="798"/>
    </location>
</feature>
<comment type="caution">
    <text evidence="2">The sequence shown here is derived from an EMBL/GenBank/DDBJ whole genome shotgun (WGS) entry which is preliminary data.</text>
</comment>
<sequence length="1034" mass="115765">LLSLQITIVKTAWLRLEAWFIAVDPVTRPDDPRSNTIMVSIVEVQCPNSKVKCLFLHSVMPPRIRTRASKALKENIDVTETKKLVKTSNKGPRKALADKTNSASDDGSLEIPTKAKKTNTKPLKTGPNKNGQKKRLKRNKKKVLYNRKIMCLQQMKCDHVVTDVYQIGKSANVTLGSPSTNFKSDNTPVKIDALSKKEAETSPFQTPGKAESSLLANRPRRICRLPSRFDDQFISPNKYIPIQPANASTPIQLSKAKPVVILIDNISRENIDEIKTPDKKPVSKARPTRSAKNTQQKVSTEQKPAKSSPDTNNNPKTRSTRRKVAKTQPSIEKDQNNPSKKVNKTQQSTTKNESPLKKSPTNVNQSIVNSNASSIRKFLTPMAKFPILPSKSISSKKKLSPKKPSKASQNVSFKLLGRKKSGEQHDNENENDGDIYEFTFDPDEEPKPQKKKRKKVVTKKPPTVVAPKPKKVIYKSSYDQNISKALAALKNAVNPSKTTETNNLPQITENSGEIAEENHVQNHVANIEKQVQINNVTKENNPLNDTGKASEHGFNYPSIRVEDIAADIEPSMDHHHHDDLNYSPVNSPRPINGISTPNASANPRATLERSSHNNDPLNLAEELSFFDEQPVASSSMNMSVRHPMASPWRVEFGSLPIKWRVNAYVKPNMTPAVETSFINPDDSMKKKHVYTNLLSEANDEPETVETAQNLKQPSIISFIKEMAEKSARKKRGRSKSVSPTRAVLKENVNRNENVNKRPTRIEDGVNNDASGQSNNTSEEVSCGNDTFHDKENSKDEKRPKKRKNNENICSLPAKSPRKQKDKDCTFFGFDDSENQDENVSPVKVPPRGRSLRARTKTVLKEINGPLRAELPVAAKTKIATSSEAVNRVYEEMKSAADAPVFPEKDVDTNETNVEEPVMNDDSQSVHLFEDIEVVHHLKPQRKSYGKSKKVTFRQPSNSDSDTQMSAAVDSNDSDYDDLGDLTFEIANVEQKKKVIKKKKPKGLMSKKEEKEAEEWAAKFNSMCEDIEKFPLLVE</sequence>
<feature type="compositionally biased region" description="Basic residues" evidence="1">
    <location>
        <begin position="394"/>
        <end position="405"/>
    </location>
</feature>
<reference evidence="2" key="1">
    <citation type="submission" date="2020-08" db="EMBL/GenBank/DDBJ databases">
        <title>Spodoptera exigua strain:BAW_Kor-Di-RS1 Genome sequencing and assembly.</title>
        <authorList>
            <person name="Kim J."/>
            <person name="Nam H.Y."/>
            <person name="Kwon M."/>
            <person name="Choi J.H."/>
            <person name="Cho S.R."/>
            <person name="Kim G.-H."/>
        </authorList>
    </citation>
    <scope>NUCLEOTIDE SEQUENCE</scope>
    <source>
        <strain evidence="2">BAW_Kor-Di-RS1</strain>
        <tissue evidence="2">Whole-body</tissue>
    </source>
</reference>
<keyword evidence="3" id="KW-1185">Reference proteome</keyword>
<feature type="region of interest" description="Disordered" evidence="1">
    <location>
        <begin position="725"/>
        <end position="822"/>
    </location>
</feature>
<dbReference type="Proteomes" id="UP000648187">
    <property type="component" value="Unassembled WGS sequence"/>
</dbReference>
<evidence type="ECO:0000313" key="2">
    <source>
        <dbReference type="EMBL" id="KAF9419349.1"/>
    </source>
</evidence>
<feature type="region of interest" description="Disordered" evidence="1">
    <location>
        <begin position="572"/>
        <end position="614"/>
    </location>
</feature>
<dbReference type="EMBL" id="JACKWZ010000044">
    <property type="protein sequence ID" value="KAF9419349.1"/>
    <property type="molecule type" value="Genomic_DNA"/>
</dbReference>
<feature type="compositionally biased region" description="Basic residues" evidence="1">
    <location>
        <begin position="939"/>
        <end position="951"/>
    </location>
</feature>
<gene>
    <name evidence="2" type="ORF">HW555_004113</name>
</gene>
<accession>A0A835L6G8</accession>
<feature type="region of interest" description="Disordered" evidence="1">
    <location>
        <begin position="828"/>
        <end position="847"/>
    </location>
</feature>
<feature type="non-terminal residue" evidence="2">
    <location>
        <position position="1"/>
    </location>
</feature>
<feature type="compositionally biased region" description="Acidic residues" evidence="1">
    <location>
        <begin position="429"/>
        <end position="444"/>
    </location>
</feature>
<feature type="compositionally biased region" description="Polar residues" evidence="1">
    <location>
        <begin position="593"/>
        <end position="603"/>
    </location>
</feature>
<dbReference type="AlphaFoldDB" id="A0A835L6G8"/>
<feature type="region of interest" description="Disordered" evidence="1">
    <location>
        <begin position="394"/>
        <end position="463"/>
    </location>
</feature>
<proteinExistence type="predicted"/>
<feature type="compositionally biased region" description="Polar residues" evidence="1">
    <location>
        <begin position="767"/>
        <end position="779"/>
    </location>
</feature>
<evidence type="ECO:0000256" key="1">
    <source>
        <dbReference type="SAM" id="MobiDB-lite"/>
    </source>
</evidence>
<feature type="compositionally biased region" description="Polar residues" evidence="1">
    <location>
        <begin position="308"/>
        <end position="317"/>
    </location>
</feature>
<protein>
    <submittedName>
        <fullName evidence="2">Uncharacterized protein</fullName>
    </submittedName>
</protein>
<name>A0A835L6G8_SPOEX</name>
<feature type="region of interest" description="Disordered" evidence="1">
    <location>
        <begin position="939"/>
        <end position="973"/>
    </location>
</feature>
<feature type="compositionally biased region" description="Polar residues" evidence="1">
    <location>
        <begin position="953"/>
        <end position="965"/>
    </location>
</feature>
<feature type="region of interest" description="Disordered" evidence="1">
    <location>
        <begin position="274"/>
        <end position="367"/>
    </location>
</feature>
<organism evidence="2 3">
    <name type="scientific">Spodoptera exigua</name>
    <name type="common">Beet armyworm</name>
    <name type="synonym">Noctua fulgens</name>
    <dbReference type="NCBI Taxonomy" id="7107"/>
    <lineage>
        <taxon>Eukaryota</taxon>
        <taxon>Metazoa</taxon>
        <taxon>Ecdysozoa</taxon>
        <taxon>Arthropoda</taxon>
        <taxon>Hexapoda</taxon>
        <taxon>Insecta</taxon>
        <taxon>Pterygota</taxon>
        <taxon>Neoptera</taxon>
        <taxon>Endopterygota</taxon>
        <taxon>Lepidoptera</taxon>
        <taxon>Glossata</taxon>
        <taxon>Ditrysia</taxon>
        <taxon>Noctuoidea</taxon>
        <taxon>Noctuidae</taxon>
        <taxon>Amphipyrinae</taxon>
        <taxon>Spodoptera</taxon>
    </lineage>
</organism>
<feature type="compositionally biased region" description="Basic and acidic residues" evidence="1">
    <location>
        <begin position="743"/>
        <end position="763"/>
    </location>
</feature>
<evidence type="ECO:0000313" key="3">
    <source>
        <dbReference type="Proteomes" id="UP000648187"/>
    </source>
</evidence>
<feature type="compositionally biased region" description="Polar residues" evidence="1">
    <location>
        <begin position="290"/>
        <end position="302"/>
    </location>
</feature>
<feature type="compositionally biased region" description="Polar residues" evidence="1">
    <location>
        <begin position="336"/>
        <end position="367"/>
    </location>
</feature>
<feature type="region of interest" description="Disordered" evidence="1">
    <location>
        <begin position="87"/>
        <end position="139"/>
    </location>
</feature>